<comment type="caution">
    <text evidence="5">The sequence shown here is derived from an EMBL/GenBank/DDBJ whole genome shotgun (WGS) entry which is preliminary data.</text>
</comment>
<evidence type="ECO:0008006" key="7">
    <source>
        <dbReference type="Google" id="ProtNLM"/>
    </source>
</evidence>
<gene>
    <name evidence="5" type="ORF">EKO27_g6399</name>
</gene>
<proteinExistence type="inferred from homology"/>
<keyword evidence="4" id="KW-1133">Transmembrane helix</keyword>
<reference evidence="5 6" key="1">
    <citation type="submission" date="2018-12" db="EMBL/GenBank/DDBJ databases">
        <title>Draft genome sequence of Xylaria grammica IHI A82.</title>
        <authorList>
            <person name="Buettner E."/>
            <person name="Kellner H."/>
        </authorList>
    </citation>
    <scope>NUCLEOTIDE SEQUENCE [LARGE SCALE GENOMIC DNA]</scope>
    <source>
        <strain evidence="5 6">IHI A82</strain>
    </source>
</reference>
<dbReference type="AlphaFoldDB" id="A0A439D377"/>
<dbReference type="PANTHER" id="PTHR33365:SF4">
    <property type="entry name" value="CYCLOCHLOROTINE BIOSYNTHESIS PROTEIN O"/>
    <property type="match status" value="1"/>
</dbReference>
<dbReference type="EMBL" id="RYZI01000187">
    <property type="protein sequence ID" value="RWA08721.1"/>
    <property type="molecule type" value="Genomic_DNA"/>
</dbReference>
<evidence type="ECO:0000313" key="5">
    <source>
        <dbReference type="EMBL" id="RWA08721.1"/>
    </source>
</evidence>
<evidence type="ECO:0000313" key="6">
    <source>
        <dbReference type="Proteomes" id="UP000286045"/>
    </source>
</evidence>
<dbReference type="STRING" id="363999.A0A439D377"/>
<evidence type="ECO:0000256" key="2">
    <source>
        <dbReference type="ARBA" id="ARBA00035112"/>
    </source>
</evidence>
<name>A0A439D377_9PEZI</name>
<evidence type="ECO:0000256" key="3">
    <source>
        <dbReference type="SAM" id="MobiDB-lite"/>
    </source>
</evidence>
<feature type="transmembrane region" description="Helical" evidence="4">
    <location>
        <begin position="58"/>
        <end position="77"/>
    </location>
</feature>
<keyword evidence="4" id="KW-0472">Membrane</keyword>
<evidence type="ECO:0000256" key="4">
    <source>
        <dbReference type="SAM" id="Phobius"/>
    </source>
</evidence>
<dbReference type="InterPro" id="IPR021765">
    <property type="entry name" value="UstYa-like"/>
</dbReference>
<dbReference type="Pfam" id="PF11807">
    <property type="entry name" value="UstYa"/>
    <property type="match status" value="1"/>
</dbReference>
<keyword evidence="4" id="KW-0812">Transmembrane</keyword>
<protein>
    <recommendedName>
        <fullName evidence="7">Cyclochlorotine biosynthesis protein O</fullName>
    </recommendedName>
</protein>
<dbReference type="PANTHER" id="PTHR33365">
    <property type="entry name" value="YALI0B05434P"/>
    <property type="match status" value="1"/>
</dbReference>
<dbReference type="Proteomes" id="UP000286045">
    <property type="component" value="Unassembled WGS sequence"/>
</dbReference>
<accession>A0A439D377</accession>
<feature type="region of interest" description="Disordered" evidence="3">
    <location>
        <begin position="280"/>
        <end position="301"/>
    </location>
</feature>
<comment type="similarity">
    <text evidence="2">Belongs to the ustYa family.</text>
</comment>
<keyword evidence="6" id="KW-1185">Reference proteome</keyword>
<comment type="pathway">
    <text evidence="1">Mycotoxin biosynthesis.</text>
</comment>
<evidence type="ECO:0000256" key="1">
    <source>
        <dbReference type="ARBA" id="ARBA00004685"/>
    </source>
</evidence>
<organism evidence="5 6">
    <name type="scientific">Xylaria grammica</name>
    <dbReference type="NCBI Taxonomy" id="363999"/>
    <lineage>
        <taxon>Eukaryota</taxon>
        <taxon>Fungi</taxon>
        <taxon>Dikarya</taxon>
        <taxon>Ascomycota</taxon>
        <taxon>Pezizomycotina</taxon>
        <taxon>Sordariomycetes</taxon>
        <taxon>Xylariomycetidae</taxon>
        <taxon>Xylariales</taxon>
        <taxon>Xylariaceae</taxon>
        <taxon>Xylaria</taxon>
    </lineage>
</organism>
<dbReference type="GO" id="GO:0043386">
    <property type="term" value="P:mycotoxin biosynthetic process"/>
    <property type="evidence" value="ECO:0007669"/>
    <property type="project" value="InterPro"/>
</dbReference>
<sequence>MSTLMDMGTRRNASRSEYQRVHLSEDLLDKADQGEDHDSESLPDVDVRRYRKTIALQWGAILFLLICTSAFLLALVLNKPGDKQCGIQTTVWSPANEAIEYVDLEIENGFAHESPYRGPPTPELEEAWEKLWRYGDYRFPEERLSSISRAVDLGDNKTLKPWHDGKGGFHGQLEVFHQLHCLNLIRQYTWRDWYFRHPDIVRIPGDMAASDVEARMHTDHCIEAVRLALMCYGDTTPAITVLNPDAPRGEMSDFSPAKKCRKFEKLQDWSVQNALNFPPPWDWHPDEKTGGEHGAIAANPM</sequence>